<proteinExistence type="predicted"/>
<name>A0AAE1A2F2_9GAST</name>
<gene>
    <name evidence="1" type="ORF">RRG08_046145</name>
</gene>
<reference evidence="1" key="1">
    <citation type="journal article" date="2023" name="G3 (Bethesda)">
        <title>A reference genome for the long-term kleptoplast-retaining sea slug Elysia crispata morphotype clarki.</title>
        <authorList>
            <person name="Eastman K.E."/>
            <person name="Pendleton A.L."/>
            <person name="Shaikh M.A."/>
            <person name="Suttiyut T."/>
            <person name="Ogas R."/>
            <person name="Tomko P."/>
            <person name="Gavelis G."/>
            <person name="Widhalm J.R."/>
            <person name="Wisecaver J.H."/>
        </authorList>
    </citation>
    <scope>NUCLEOTIDE SEQUENCE</scope>
    <source>
        <strain evidence="1">ECLA1</strain>
    </source>
</reference>
<sequence length="115" mass="13563">MIYPNKWNSKFEDPSNSKLIKDFQLIQPISVWLSPRSRSAESESDHFVAKAKVMHPLDHNKGRWKYFQRPLHVHDRSWGNLPTHCHVRCVLTERNQNSGWYQLPSGTNYHPALKN</sequence>
<evidence type="ECO:0000313" key="2">
    <source>
        <dbReference type="Proteomes" id="UP001283361"/>
    </source>
</evidence>
<organism evidence="1 2">
    <name type="scientific">Elysia crispata</name>
    <name type="common">lettuce slug</name>
    <dbReference type="NCBI Taxonomy" id="231223"/>
    <lineage>
        <taxon>Eukaryota</taxon>
        <taxon>Metazoa</taxon>
        <taxon>Spiralia</taxon>
        <taxon>Lophotrochozoa</taxon>
        <taxon>Mollusca</taxon>
        <taxon>Gastropoda</taxon>
        <taxon>Heterobranchia</taxon>
        <taxon>Euthyneura</taxon>
        <taxon>Panpulmonata</taxon>
        <taxon>Sacoglossa</taxon>
        <taxon>Placobranchoidea</taxon>
        <taxon>Plakobranchidae</taxon>
        <taxon>Elysia</taxon>
    </lineage>
</organism>
<protein>
    <submittedName>
        <fullName evidence="1">Uncharacterized protein</fullName>
    </submittedName>
</protein>
<dbReference type="AlphaFoldDB" id="A0AAE1A2F2"/>
<dbReference type="Proteomes" id="UP001283361">
    <property type="component" value="Unassembled WGS sequence"/>
</dbReference>
<keyword evidence="2" id="KW-1185">Reference proteome</keyword>
<accession>A0AAE1A2F2</accession>
<comment type="caution">
    <text evidence="1">The sequence shown here is derived from an EMBL/GenBank/DDBJ whole genome shotgun (WGS) entry which is preliminary data.</text>
</comment>
<dbReference type="EMBL" id="JAWDGP010002761">
    <property type="protein sequence ID" value="KAK3780083.1"/>
    <property type="molecule type" value="Genomic_DNA"/>
</dbReference>
<evidence type="ECO:0000313" key="1">
    <source>
        <dbReference type="EMBL" id="KAK3780083.1"/>
    </source>
</evidence>